<gene>
    <name evidence="1" type="ORF">OFAG_00355</name>
</gene>
<evidence type="ECO:0000313" key="1">
    <source>
        <dbReference type="EMBL" id="EEO27203.1"/>
    </source>
</evidence>
<dbReference type="EMBL" id="ACDP02000029">
    <property type="protein sequence ID" value="EEO27203.1"/>
    <property type="molecule type" value="Genomic_DNA"/>
</dbReference>
<keyword evidence="2" id="KW-1185">Reference proteome</keyword>
<dbReference type="RefSeq" id="WP_005876104.1">
    <property type="nucleotide sequence ID" value="NZ_CABMNL010000001.1"/>
</dbReference>
<protein>
    <submittedName>
        <fullName evidence="1">Uncharacterized protein</fullName>
    </submittedName>
</protein>
<name>C3X1W6_9BURK</name>
<organism evidence="1 2">
    <name type="scientific">Oxalobacter paraformigenes</name>
    <dbReference type="NCBI Taxonomy" id="556268"/>
    <lineage>
        <taxon>Bacteria</taxon>
        <taxon>Pseudomonadati</taxon>
        <taxon>Pseudomonadota</taxon>
        <taxon>Betaproteobacteria</taxon>
        <taxon>Burkholderiales</taxon>
        <taxon>Oxalobacteraceae</taxon>
        <taxon>Oxalobacter</taxon>
    </lineage>
</organism>
<sequence length="66" mass="7587">MKTLETVNSRALSSVKSQSVGFRLRSEDVALLDHYAQLEDRPRAYMLKKLFLNGMRAYEREKGLAP</sequence>
<dbReference type="HOGENOM" id="CLU_2827017_0_0_4"/>
<dbReference type="AlphaFoldDB" id="C3X1W6"/>
<proteinExistence type="predicted"/>
<comment type="caution">
    <text evidence="1">The sequence shown here is derived from an EMBL/GenBank/DDBJ whole genome shotgun (WGS) entry which is preliminary data.</text>
</comment>
<reference evidence="1" key="1">
    <citation type="submission" date="2011-10" db="EMBL/GenBank/DDBJ databases">
        <title>The Genome Sequence of Oxalobacter formigenes HOxBLS.</title>
        <authorList>
            <consortium name="The Broad Institute Genome Sequencing Platform"/>
            <person name="Earl A."/>
            <person name="Ward D."/>
            <person name="Feldgarden M."/>
            <person name="Gevers D."/>
            <person name="Allison M.J."/>
            <person name="Humphrey S."/>
            <person name="Young S.K."/>
            <person name="Zeng Q."/>
            <person name="Gargeya S."/>
            <person name="Fitzgerald M."/>
            <person name="Haas B."/>
            <person name="Abouelleil A."/>
            <person name="Alvarado L."/>
            <person name="Arachchi H.M."/>
            <person name="Berlin A."/>
            <person name="Brown A."/>
            <person name="Chapman S.B."/>
            <person name="Chen Z."/>
            <person name="Dunbar C."/>
            <person name="Freedman E."/>
            <person name="Gearin G."/>
            <person name="Goldberg J."/>
            <person name="Griggs A."/>
            <person name="Gujja S."/>
            <person name="Heiman D."/>
            <person name="Howarth C."/>
            <person name="Larson L."/>
            <person name="Lui A."/>
            <person name="MacDonald P.J.P."/>
            <person name="Montmayeur A."/>
            <person name="Murphy C."/>
            <person name="Neiman D."/>
            <person name="Pearson M."/>
            <person name="Priest M."/>
            <person name="Roberts A."/>
            <person name="Saif S."/>
            <person name="Shea T."/>
            <person name="Shenoy N."/>
            <person name="Sisk P."/>
            <person name="Stolte C."/>
            <person name="Sykes S."/>
            <person name="Wortman J."/>
            <person name="Nusbaum C."/>
            <person name="Birren B."/>
        </authorList>
    </citation>
    <scope>NUCLEOTIDE SEQUENCE [LARGE SCALE GENOMIC DNA]</scope>
    <source>
        <strain evidence="1">HOxBLS</strain>
    </source>
</reference>
<dbReference type="Proteomes" id="UP000003973">
    <property type="component" value="Unassembled WGS sequence"/>
</dbReference>
<evidence type="ECO:0000313" key="2">
    <source>
        <dbReference type="Proteomes" id="UP000003973"/>
    </source>
</evidence>
<accession>C3X1W6</accession>